<keyword evidence="10" id="KW-1185">Reference proteome</keyword>
<gene>
    <name evidence="9" type="ORF">CRP01_17325</name>
</gene>
<feature type="transmembrane region" description="Helical" evidence="6">
    <location>
        <begin position="822"/>
        <end position="840"/>
    </location>
</feature>
<dbReference type="InterPro" id="IPR050250">
    <property type="entry name" value="Macrolide_Exporter_MacB"/>
</dbReference>
<accession>A0A2D0N9X4</accession>
<feature type="transmembrane region" description="Helical" evidence="6">
    <location>
        <begin position="412"/>
        <end position="430"/>
    </location>
</feature>
<protein>
    <submittedName>
        <fullName evidence="9">Transporter permease</fullName>
    </submittedName>
</protein>
<feature type="transmembrane region" description="Helical" evidence="6">
    <location>
        <begin position="772"/>
        <end position="802"/>
    </location>
</feature>
<evidence type="ECO:0000256" key="6">
    <source>
        <dbReference type="SAM" id="Phobius"/>
    </source>
</evidence>
<keyword evidence="3 6" id="KW-0812">Transmembrane</keyword>
<evidence type="ECO:0000256" key="5">
    <source>
        <dbReference type="ARBA" id="ARBA00023136"/>
    </source>
</evidence>
<comment type="caution">
    <text evidence="9">The sequence shown here is derived from an EMBL/GenBank/DDBJ whole genome shotgun (WGS) entry which is preliminary data.</text>
</comment>
<dbReference type="Pfam" id="PF12704">
    <property type="entry name" value="MacB_PCD"/>
    <property type="match status" value="1"/>
</dbReference>
<dbReference type="InterPro" id="IPR047699">
    <property type="entry name" value="Permease_put_prefix"/>
</dbReference>
<dbReference type="AlphaFoldDB" id="A0A2D0N9X4"/>
<proteinExistence type="predicted"/>
<feature type="domain" description="ABC3 transporter permease C-terminal" evidence="7">
    <location>
        <begin position="740"/>
        <end position="852"/>
    </location>
</feature>
<keyword evidence="5 6" id="KW-0472">Membrane</keyword>
<organism evidence="9 10">
    <name type="scientific">Flavilitoribacter nigricans (strain ATCC 23147 / DSM 23189 / NBRC 102662 / NCIMB 1420 / SS-2)</name>
    <name type="common">Lewinella nigricans</name>
    <dbReference type="NCBI Taxonomy" id="1122177"/>
    <lineage>
        <taxon>Bacteria</taxon>
        <taxon>Pseudomonadati</taxon>
        <taxon>Bacteroidota</taxon>
        <taxon>Saprospiria</taxon>
        <taxon>Saprospirales</taxon>
        <taxon>Lewinellaceae</taxon>
        <taxon>Flavilitoribacter</taxon>
    </lineage>
</organism>
<dbReference type="RefSeq" id="WP_099151329.1">
    <property type="nucleotide sequence ID" value="NZ_PDUD01000022.1"/>
</dbReference>
<dbReference type="EMBL" id="PDUD01000022">
    <property type="protein sequence ID" value="PHN05277.1"/>
    <property type="molecule type" value="Genomic_DNA"/>
</dbReference>
<dbReference type="NCBIfam" id="NF038404">
    <property type="entry name" value="perm_prefix_2"/>
    <property type="match status" value="1"/>
</dbReference>
<comment type="subcellular location">
    <subcellularLocation>
        <location evidence="1">Cell membrane</location>
        <topology evidence="1">Multi-pass membrane protein</topology>
    </subcellularLocation>
</comment>
<keyword evidence="2" id="KW-1003">Cell membrane</keyword>
<evidence type="ECO:0000259" key="7">
    <source>
        <dbReference type="Pfam" id="PF02687"/>
    </source>
</evidence>
<reference evidence="9 10" key="1">
    <citation type="submission" date="2017-10" db="EMBL/GenBank/DDBJ databases">
        <title>The draft genome sequence of Lewinella nigricans NBRC 102662.</title>
        <authorList>
            <person name="Wang K."/>
        </authorList>
    </citation>
    <scope>NUCLEOTIDE SEQUENCE [LARGE SCALE GENOMIC DNA]</scope>
    <source>
        <strain evidence="9 10">NBRC 102662</strain>
    </source>
</reference>
<dbReference type="Proteomes" id="UP000223913">
    <property type="component" value="Unassembled WGS sequence"/>
</dbReference>
<keyword evidence="4 6" id="KW-1133">Transmembrane helix</keyword>
<evidence type="ECO:0000256" key="2">
    <source>
        <dbReference type="ARBA" id="ARBA00022475"/>
    </source>
</evidence>
<feature type="transmembrane region" description="Helical" evidence="6">
    <location>
        <begin position="450"/>
        <end position="472"/>
    </location>
</feature>
<evidence type="ECO:0000313" key="9">
    <source>
        <dbReference type="EMBL" id="PHN05277.1"/>
    </source>
</evidence>
<evidence type="ECO:0000313" key="10">
    <source>
        <dbReference type="Proteomes" id="UP000223913"/>
    </source>
</evidence>
<dbReference type="PANTHER" id="PTHR30572:SF18">
    <property type="entry name" value="ABC-TYPE MACROLIDE FAMILY EXPORT SYSTEM PERMEASE COMPONENT 2"/>
    <property type="match status" value="1"/>
</dbReference>
<feature type="transmembrane region" description="Helical" evidence="6">
    <location>
        <begin position="493"/>
        <end position="517"/>
    </location>
</feature>
<evidence type="ECO:0000256" key="3">
    <source>
        <dbReference type="ARBA" id="ARBA00022692"/>
    </source>
</evidence>
<dbReference type="PANTHER" id="PTHR30572">
    <property type="entry name" value="MEMBRANE COMPONENT OF TRANSPORTER-RELATED"/>
    <property type="match status" value="1"/>
</dbReference>
<dbReference type="GO" id="GO:0005886">
    <property type="term" value="C:plasma membrane"/>
    <property type="evidence" value="ECO:0007669"/>
    <property type="project" value="UniProtKB-SubCell"/>
</dbReference>
<dbReference type="InterPro" id="IPR003838">
    <property type="entry name" value="ABC3_permease_C"/>
</dbReference>
<feature type="transmembrane region" description="Helical" evidence="6">
    <location>
        <begin position="356"/>
        <end position="376"/>
    </location>
</feature>
<dbReference type="Pfam" id="PF02687">
    <property type="entry name" value="FtsX"/>
    <property type="match status" value="2"/>
</dbReference>
<dbReference type="InterPro" id="IPR025857">
    <property type="entry name" value="MacB_PCD"/>
</dbReference>
<feature type="domain" description="ABC3 transporter permease C-terminal" evidence="7">
    <location>
        <begin position="362"/>
        <end position="473"/>
    </location>
</feature>
<dbReference type="OrthoDB" id="5933722at2"/>
<name>A0A2D0N9X4_FLAN2</name>
<feature type="transmembrane region" description="Helical" evidence="6">
    <location>
        <begin position="739"/>
        <end position="760"/>
    </location>
</feature>
<feature type="domain" description="MacB-like periplasmic core" evidence="8">
    <location>
        <begin position="94"/>
        <end position="315"/>
    </location>
</feature>
<evidence type="ECO:0000256" key="1">
    <source>
        <dbReference type="ARBA" id="ARBA00004651"/>
    </source>
</evidence>
<evidence type="ECO:0000256" key="4">
    <source>
        <dbReference type="ARBA" id="ARBA00022989"/>
    </source>
</evidence>
<dbReference type="GO" id="GO:0022857">
    <property type="term" value="F:transmembrane transporter activity"/>
    <property type="evidence" value="ECO:0007669"/>
    <property type="project" value="TreeGrafter"/>
</dbReference>
<feature type="transmembrane region" description="Helical" evidence="6">
    <location>
        <begin position="93"/>
        <end position="115"/>
    </location>
</feature>
<sequence length="858" mass="96759">MAKQPPKNALRFLRWFCREDYLEEIEGDLIELFEQEYERAPRRANWYFVRQVLWHFRPDFIRSFNRNPNLQGAMLRHNLLISWRGFMRHKSSFFINLTGLSTGLACVFLICLWVYDEIRIDKFLEHDEQIYQVLQTVDSPTGRETIEATPGPLAGALEDEIPEIQFAVSVIPATFNVGKGVIAVEDNRLKAAGQYASPDFFRVFPYPLLQGNSEELFTQKNHVVISEALAVNLFQNPENALGKTLDWQTESISGSCVVSGVFADLPATATDQFDLVLNYDWYLEYFPQENWANSSPRSFVRLQENVPADPLRSKVSAFLDSKIEDSNATLSLQRYSDRYLYNRYENGQVAGGRIEYVRLFLIIALFILVIACVNFMNLSTAKASTKVKEVGVKKVVGAGRGQLVLQYLSESMLVAFLSFLVALLLIVLFIPQFNKLTGKALQLGLAPGLLLGLLGITLLTGLLAGTYPAFFLSGHRAVAVLKGRVRASVGELWVRKGLILFQFAISTLLIVSVIVVYRQIDFIQSGTQLGYNRDHVIYFDVEQPGASFTDDLKRIPGVTSVGGGNLKAGKQLGGTNAIDWEGKSPDNQTFFSTFWLGYGLLETLDIQMVDGQPFSESFGSPDQVILNEEAVRQMGLKEPMNKRILVNGDERQIVGVVEDFHFESFYETVKPCVLLLAPLEYAPRLSLKIQAGLEQETIAQVRSVYEAYYPGLVFDFKFMDEDYQQLYISERRVAVLSRYFAALAIIISCLGLLGLAMFAADRRRKEIGIRKVLGASVFGVIKILTGDFTKVVALAIVVALPISYWLAANWLNRFHLHIDLEWWYFLLPAILVMTIAWLTIGLQTLRAARVDPVRCLKE</sequence>
<evidence type="ECO:0000259" key="8">
    <source>
        <dbReference type="Pfam" id="PF12704"/>
    </source>
</evidence>